<evidence type="ECO:0000313" key="3">
    <source>
        <dbReference type="Proteomes" id="UP000314294"/>
    </source>
</evidence>
<comment type="caution">
    <text evidence="2">The sequence shown here is derived from an EMBL/GenBank/DDBJ whole genome shotgun (WGS) entry which is preliminary data.</text>
</comment>
<dbReference type="AlphaFoldDB" id="A0A4Z2E6R7"/>
<dbReference type="EMBL" id="SRLO01015344">
    <property type="protein sequence ID" value="TNN24451.1"/>
    <property type="molecule type" value="Genomic_DNA"/>
</dbReference>
<organism evidence="2 3">
    <name type="scientific">Liparis tanakae</name>
    <name type="common">Tanaka's snailfish</name>
    <dbReference type="NCBI Taxonomy" id="230148"/>
    <lineage>
        <taxon>Eukaryota</taxon>
        <taxon>Metazoa</taxon>
        <taxon>Chordata</taxon>
        <taxon>Craniata</taxon>
        <taxon>Vertebrata</taxon>
        <taxon>Euteleostomi</taxon>
        <taxon>Actinopterygii</taxon>
        <taxon>Neopterygii</taxon>
        <taxon>Teleostei</taxon>
        <taxon>Neoteleostei</taxon>
        <taxon>Acanthomorphata</taxon>
        <taxon>Eupercaria</taxon>
        <taxon>Perciformes</taxon>
        <taxon>Cottioidei</taxon>
        <taxon>Cottales</taxon>
        <taxon>Liparidae</taxon>
        <taxon>Liparis</taxon>
    </lineage>
</organism>
<feature type="region of interest" description="Disordered" evidence="1">
    <location>
        <begin position="1"/>
        <end position="31"/>
    </location>
</feature>
<dbReference type="Proteomes" id="UP000314294">
    <property type="component" value="Unassembled WGS sequence"/>
</dbReference>
<accession>A0A4Z2E6R7</accession>
<evidence type="ECO:0000256" key="1">
    <source>
        <dbReference type="SAM" id="MobiDB-lite"/>
    </source>
</evidence>
<gene>
    <name evidence="2" type="ORF">EYF80_065424</name>
</gene>
<keyword evidence="3" id="KW-1185">Reference proteome</keyword>
<name>A0A4Z2E6R7_9TELE</name>
<protein>
    <submittedName>
        <fullName evidence="2">Uncharacterized protein</fullName>
    </submittedName>
</protein>
<proteinExistence type="predicted"/>
<evidence type="ECO:0000313" key="2">
    <source>
        <dbReference type="EMBL" id="TNN24451.1"/>
    </source>
</evidence>
<sequence length="149" mass="16406">MSPEAKRTVLYNNNDEEEIHEGEEWGGLQEEVNRSSSQRTFALRSRFRCVAHIKGSGGTSALPLVEFTRREAADWPKLVVSNLTSSSSTHCPCCGDWTRASSTSDSLCSAPWWWGNSSHTRCKMAAAACTRSVWLCRAAPTEPPVDSAL</sequence>
<reference evidence="2 3" key="1">
    <citation type="submission" date="2019-03" db="EMBL/GenBank/DDBJ databases">
        <title>First draft genome of Liparis tanakae, snailfish: a comprehensive survey of snailfish specific genes.</title>
        <authorList>
            <person name="Kim W."/>
            <person name="Song I."/>
            <person name="Jeong J.-H."/>
            <person name="Kim D."/>
            <person name="Kim S."/>
            <person name="Ryu S."/>
            <person name="Song J.Y."/>
            <person name="Lee S.K."/>
        </authorList>
    </citation>
    <scope>NUCLEOTIDE SEQUENCE [LARGE SCALE GENOMIC DNA]</scope>
    <source>
        <tissue evidence="2">Muscle</tissue>
    </source>
</reference>